<name>A0A6J3MIU2_9PEZI</name>
<proteinExistence type="predicted"/>
<dbReference type="Pfam" id="PF10454">
    <property type="entry name" value="DUF2458"/>
    <property type="match status" value="1"/>
</dbReference>
<keyword evidence="1" id="KW-1185">Reference proteome</keyword>
<dbReference type="InterPro" id="IPR018858">
    <property type="entry name" value="DUF2458"/>
</dbReference>
<evidence type="ECO:0000313" key="1">
    <source>
        <dbReference type="Proteomes" id="UP000504637"/>
    </source>
</evidence>
<gene>
    <name evidence="2" type="ORF">K489DRAFT_289324</name>
</gene>
<reference evidence="2" key="1">
    <citation type="submission" date="2020-01" db="EMBL/GenBank/DDBJ databases">
        <authorList>
            <consortium name="DOE Joint Genome Institute"/>
            <person name="Haridas S."/>
            <person name="Albert R."/>
            <person name="Binder M."/>
            <person name="Bloem J."/>
            <person name="Labutti K."/>
            <person name="Salamov A."/>
            <person name="Andreopoulos B."/>
            <person name="Baker S.E."/>
            <person name="Barry K."/>
            <person name="Bills G."/>
            <person name="Bluhm B.H."/>
            <person name="Cannon C."/>
            <person name="Castanera R."/>
            <person name="Culley D.E."/>
            <person name="Daum C."/>
            <person name="Ezra D."/>
            <person name="Gonzalez J.B."/>
            <person name="Henrissat B."/>
            <person name="Kuo A."/>
            <person name="Liang C."/>
            <person name="Lipzen A."/>
            <person name="Lutzoni F."/>
            <person name="Magnuson J."/>
            <person name="Mondo S."/>
            <person name="Nolan M."/>
            <person name="Ohm R."/>
            <person name="Pangilinan J."/>
            <person name="Park H.-J."/>
            <person name="Ramirez L."/>
            <person name="Alfaro M."/>
            <person name="Sun H."/>
            <person name="Tritt A."/>
            <person name="Yoshinaga Y."/>
            <person name="Zwiers L.-H."/>
            <person name="Turgeon B.G."/>
            <person name="Goodwin S.B."/>
            <person name="Spatafora J.W."/>
            <person name="Crous P.W."/>
            <person name="Grigoriev I.V."/>
        </authorList>
    </citation>
    <scope>NUCLEOTIDE SEQUENCE</scope>
    <source>
        <strain evidence="2">CBS 342.82</strain>
    </source>
</reference>
<sequence>AAPPPKPIDPSTITTWSEGLRCVTKIAAHNSQFVPTIKRMMQDQKSHEMRWYSERQTLKQSQINRATSSAKATSILQALNPGFVASQQQSSGQSEADKAAELAAFDRKIYAAQVAMDSVMSAELKGLGVPFFGTNSDLIRSEDRDVAEGNQLDELPKWSMVITDSQLLDLRRRMIGHLEDLYRD</sequence>
<evidence type="ECO:0000313" key="2">
    <source>
        <dbReference type="RefSeq" id="XP_033463868.1"/>
    </source>
</evidence>
<accession>A0A6J3MIU2</accession>
<reference evidence="2" key="2">
    <citation type="submission" date="2020-04" db="EMBL/GenBank/DDBJ databases">
        <authorList>
            <consortium name="NCBI Genome Project"/>
        </authorList>
    </citation>
    <scope>NUCLEOTIDE SEQUENCE</scope>
    <source>
        <strain evidence="2">CBS 342.82</strain>
    </source>
</reference>
<reference evidence="2" key="3">
    <citation type="submission" date="2025-08" db="UniProtKB">
        <authorList>
            <consortium name="RefSeq"/>
        </authorList>
    </citation>
    <scope>IDENTIFICATION</scope>
    <source>
        <strain evidence="2">CBS 342.82</strain>
    </source>
</reference>
<dbReference type="OrthoDB" id="5363415at2759"/>
<protein>
    <submittedName>
        <fullName evidence="2">Uncharacterized protein</fullName>
    </submittedName>
</protein>
<dbReference type="AlphaFoldDB" id="A0A6J3MIU2"/>
<dbReference type="GeneID" id="54357947"/>
<feature type="non-terminal residue" evidence="2">
    <location>
        <position position="1"/>
    </location>
</feature>
<dbReference type="RefSeq" id="XP_033463868.1">
    <property type="nucleotide sequence ID" value="XM_033600147.1"/>
</dbReference>
<dbReference type="Proteomes" id="UP000504637">
    <property type="component" value="Unplaced"/>
</dbReference>
<organism evidence="2">
    <name type="scientific">Dissoconium aciculare CBS 342.82</name>
    <dbReference type="NCBI Taxonomy" id="1314786"/>
    <lineage>
        <taxon>Eukaryota</taxon>
        <taxon>Fungi</taxon>
        <taxon>Dikarya</taxon>
        <taxon>Ascomycota</taxon>
        <taxon>Pezizomycotina</taxon>
        <taxon>Dothideomycetes</taxon>
        <taxon>Dothideomycetidae</taxon>
        <taxon>Mycosphaerellales</taxon>
        <taxon>Dissoconiaceae</taxon>
        <taxon>Dissoconium</taxon>
    </lineage>
</organism>